<comment type="caution">
    <text evidence="3">The sequence shown here is derived from an EMBL/GenBank/DDBJ whole genome shotgun (WGS) entry which is preliminary data.</text>
</comment>
<accession>A0A835UBN8</accession>
<keyword evidence="4" id="KW-1185">Reference proteome</keyword>
<dbReference type="PANTHER" id="PTHR12482">
    <property type="entry name" value="LIPASE ROG1-RELATED-RELATED"/>
    <property type="match status" value="1"/>
</dbReference>
<proteinExistence type="predicted"/>
<dbReference type="SUPFAM" id="SSF53474">
    <property type="entry name" value="alpha/beta-Hydrolases"/>
    <property type="match status" value="1"/>
</dbReference>
<dbReference type="InterPro" id="IPR044294">
    <property type="entry name" value="Lipase-like"/>
</dbReference>
<evidence type="ECO:0000259" key="2">
    <source>
        <dbReference type="Pfam" id="PF05057"/>
    </source>
</evidence>
<reference evidence="3 4" key="1">
    <citation type="journal article" date="2020" name="Nat. Food">
        <title>A phased Vanilla planifolia genome enables genetic improvement of flavour and production.</title>
        <authorList>
            <person name="Hasing T."/>
            <person name="Tang H."/>
            <person name="Brym M."/>
            <person name="Khazi F."/>
            <person name="Huang T."/>
            <person name="Chambers A.H."/>
        </authorList>
    </citation>
    <scope>NUCLEOTIDE SEQUENCE [LARGE SCALE GENOMIC DNA]</scope>
    <source>
        <tissue evidence="3">Leaf</tissue>
    </source>
</reference>
<protein>
    <recommendedName>
        <fullName evidence="2">DUF676 domain-containing protein</fullName>
    </recommendedName>
</protein>
<evidence type="ECO:0000313" key="4">
    <source>
        <dbReference type="Proteomes" id="UP000636800"/>
    </source>
</evidence>
<feature type="domain" description="DUF676" evidence="2">
    <location>
        <begin position="58"/>
        <end position="280"/>
    </location>
</feature>
<dbReference type="AlphaFoldDB" id="A0A835UBN8"/>
<name>A0A835UBN8_VANPL</name>
<gene>
    <name evidence="3" type="ORF">HPP92_024954</name>
</gene>
<dbReference type="InterPro" id="IPR007751">
    <property type="entry name" value="DUF676_lipase-like"/>
</dbReference>
<dbReference type="EMBL" id="JADCNL010000013">
    <property type="protein sequence ID" value="KAG0455662.1"/>
    <property type="molecule type" value="Genomic_DNA"/>
</dbReference>
<dbReference type="Gene3D" id="3.40.50.1820">
    <property type="entry name" value="alpha/beta hydrolase"/>
    <property type="match status" value="1"/>
</dbReference>
<evidence type="ECO:0000313" key="3">
    <source>
        <dbReference type="EMBL" id="KAG0455662.1"/>
    </source>
</evidence>
<dbReference type="InterPro" id="IPR029058">
    <property type="entry name" value="AB_hydrolase_fold"/>
</dbReference>
<sequence>MVRAMEAAGEGNNSGRERKRRRRVRTGSYIRRMSCFRPSGSFRNHTAAGIGEELGRIPTHLVVTVNGIIGSPDNWRFAAKQLVKRYPEDILVHCSECNYGTLTFDGVDVMGDRLAKEVKSVVERNQGLLKISFLCHSLGGLIARYAIGRLYESSLLKDCSDDIQQSRDCSEHEPKGMIAGLEPVNFITFATPHLGSRFHKQIPIFRGSQALEKMAYRISGIVGRTGKHLFLKDHDEGKPPLLLRMLSDNEDLKFMSALQSFKRRVAYANVCYDVVVGWKTSSIRRQHELPKKQDFVRNENYPHVVLVEKPRINDVKRGQFLEAIVHAPKSVAEMEELMVDGLNRVTWERVDISFRNSKQRIFAHTAIQVQSKFLNSDGADVVFHMIDNFLL</sequence>
<evidence type="ECO:0000256" key="1">
    <source>
        <dbReference type="SAM" id="MobiDB-lite"/>
    </source>
</evidence>
<organism evidence="3 4">
    <name type="scientific">Vanilla planifolia</name>
    <name type="common">Vanilla</name>
    <dbReference type="NCBI Taxonomy" id="51239"/>
    <lineage>
        <taxon>Eukaryota</taxon>
        <taxon>Viridiplantae</taxon>
        <taxon>Streptophyta</taxon>
        <taxon>Embryophyta</taxon>
        <taxon>Tracheophyta</taxon>
        <taxon>Spermatophyta</taxon>
        <taxon>Magnoliopsida</taxon>
        <taxon>Liliopsida</taxon>
        <taxon>Asparagales</taxon>
        <taxon>Orchidaceae</taxon>
        <taxon>Vanilloideae</taxon>
        <taxon>Vanilleae</taxon>
        <taxon>Vanilla</taxon>
    </lineage>
</organism>
<dbReference type="Pfam" id="PF05057">
    <property type="entry name" value="DUF676"/>
    <property type="match status" value="1"/>
</dbReference>
<dbReference type="Proteomes" id="UP000636800">
    <property type="component" value="Chromosome 13"/>
</dbReference>
<feature type="region of interest" description="Disordered" evidence="1">
    <location>
        <begin position="1"/>
        <end position="23"/>
    </location>
</feature>
<dbReference type="PANTHER" id="PTHR12482:SF41">
    <property type="entry name" value="ALPHA_BETA-HYDROLASES SUPERFAMILY PROTEIN"/>
    <property type="match status" value="1"/>
</dbReference>